<keyword evidence="2" id="KW-1185">Reference proteome</keyword>
<dbReference type="OrthoDB" id="2013972at2759"/>
<dbReference type="EMBL" id="AP024429">
    <property type="protein sequence ID" value="BCS01477.1"/>
    <property type="molecule type" value="Genomic_DNA"/>
</dbReference>
<evidence type="ECO:0000313" key="1">
    <source>
        <dbReference type="EMBL" id="BCS01477.1"/>
    </source>
</evidence>
<dbReference type="AlphaFoldDB" id="A0A7R7WEE2"/>
<organism evidence="1 2">
    <name type="scientific">Aspergillus kawachii</name>
    <name type="common">White koji mold</name>
    <name type="synonym">Aspergillus awamori var. kawachi</name>
    <dbReference type="NCBI Taxonomy" id="1069201"/>
    <lineage>
        <taxon>Eukaryota</taxon>
        <taxon>Fungi</taxon>
        <taxon>Dikarya</taxon>
        <taxon>Ascomycota</taxon>
        <taxon>Pezizomycotina</taxon>
        <taxon>Eurotiomycetes</taxon>
        <taxon>Eurotiomycetidae</taxon>
        <taxon>Eurotiales</taxon>
        <taxon>Aspergillaceae</taxon>
        <taxon>Aspergillus</taxon>
        <taxon>Aspergillus subgen. Circumdati</taxon>
    </lineage>
</organism>
<sequence>MPKDALEWPALFCTPKPKIVHAHILDIGNGKGIWAMDVADIFPSGSLIADTAWLPLEATTFFHLLPPGPNRRNPWAGMHSHF</sequence>
<dbReference type="Proteomes" id="UP000661280">
    <property type="component" value="Chromosome 5"/>
</dbReference>
<protein>
    <submittedName>
        <fullName evidence="1">Uncharacterized protein</fullName>
    </submittedName>
</protein>
<dbReference type="RefSeq" id="XP_041545239.1">
    <property type="nucleotide sequence ID" value="XM_041691789.1"/>
</dbReference>
<reference evidence="1" key="2">
    <citation type="submission" date="2021-02" db="EMBL/GenBank/DDBJ databases">
        <title>Aspergillus luchuensis mut. kawachii IFO 4304 genome sequence.</title>
        <authorList>
            <person name="Mori K."/>
            <person name="Kadooka C."/>
            <person name="Goto M."/>
            <person name="Futagami T."/>
        </authorList>
    </citation>
    <scope>NUCLEOTIDE SEQUENCE</scope>
    <source>
        <strain evidence="1">IFO 4308</strain>
    </source>
</reference>
<reference evidence="1" key="1">
    <citation type="submission" date="2021-01" db="EMBL/GenBank/DDBJ databases">
        <authorList>
            <consortium name="Aspergillus luchuensis mut. kawachii IFO 4304 genome sequencing consortium"/>
            <person name="Kazuki M."/>
            <person name="Futagami T."/>
        </authorList>
    </citation>
    <scope>NUCLEOTIDE SEQUENCE</scope>
    <source>
        <strain evidence="1">IFO 4308</strain>
    </source>
</reference>
<gene>
    <name evidence="1" type="ORF">AKAW2_51818S</name>
</gene>
<dbReference type="GeneID" id="64962798"/>
<accession>A0A7R7WEE2</accession>
<evidence type="ECO:0000313" key="2">
    <source>
        <dbReference type="Proteomes" id="UP000661280"/>
    </source>
</evidence>
<dbReference type="KEGG" id="aluc:AKAW2_51818S"/>
<proteinExistence type="predicted"/>
<name>A0A7R7WEE2_ASPKA</name>